<evidence type="ECO:0000313" key="3">
    <source>
        <dbReference type="Proteomes" id="UP001301769"/>
    </source>
</evidence>
<dbReference type="InterPro" id="IPR010730">
    <property type="entry name" value="HET"/>
</dbReference>
<feature type="domain" description="Heterokaryon incompatibility" evidence="1">
    <location>
        <begin position="209"/>
        <end position="362"/>
    </location>
</feature>
<organism evidence="2 3">
    <name type="scientific">Rhypophila decipiens</name>
    <dbReference type="NCBI Taxonomy" id="261697"/>
    <lineage>
        <taxon>Eukaryota</taxon>
        <taxon>Fungi</taxon>
        <taxon>Dikarya</taxon>
        <taxon>Ascomycota</taxon>
        <taxon>Pezizomycotina</taxon>
        <taxon>Sordariomycetes</taxon>
        <taxon>Sordariomycetidae</taxon>
        <taxon>Sordariales</taxon>
        <taxon>Naviculisporaceae</taxon>
        <taxon>Rhypophila</taxon>
    </lineage>
</organism>
<proteinExistence type="predicted"/>
<reference evidence="2" key="2">
    <citation type="submission" date="2023-05" db="EMBL/GenBank/DDBJ databases">
        <authorList>
            <consortium name="Lawrence Berkeley National Laboratory"/>
            <person name="Steindorff A."/>
            <person name="Hensen N."/>
            <person name="Bonometti L."/>
            <person name="Westerberg I."/>
            <person name="Brannstrom I.O."/>
            <person name="Guillou S."/>
            <person name="Cros-Aarteil S."/>
            <person name="Calhoun S."/>
            <person name="Haridas S."/>
            <person name="Kuo A."/>
            <person name="Mondo S."/>
            <person name="Pangilinan J."/>
            <person name="Riley R."/>
            <person name="Labutti K."/>
            <person name="Andreopoulos B."/>
            <person name="Lipzen A."/>
            <person name="Chen C."/>
            <person name="Yanf M."/>
            <person name="Daum C."/>
            <person name="Ng V."/>
            <person name="Clum A."/>
            <person name="Ohm R."/>
            <person name="Martin F."/>
            <person name="Silar P."/>
            <person name="Natvig D."/>
            <person name="Lalanne C."/>
            <person name="Gautier V."/>
            <person name="Ament-Velasquez S.L."/>
            <person name="Kruys A."/>
            <person name="Hutchinson M.I."/>
            <person name="Powell A.J."/>
            <person name="Barry K."/>
            <person name="Miller A.N."/>
            <person name="Grigoriev I.V."/>
            <person name="Debuchy R."/>
            <person name="Gladieux P."/>
            <person name="Thoren M.H."/>
            <person name="Johannesson H."/>
        </authorList>
    </citation>
    <scope>NUCLEOTIDE SEQUENCE</scope>
    <source>
        <strain evidence="2">PSN293</strain>
    </source>
</reference>
<evidence type="ECO:0000313" key="2">
    <source>
        <dbReference type="EMBL" id="KAK4206606.1"/>
    </source>
</evidence>
<dbReference type="PANTHER" id="PTHR33112">
    <property type="entry name" value="DOMAIN PROTEIN, PUTATIVE-RELATED"/>
    <property type="match status" value="1"/>
</dbReference>
<protein>
    <submittedName>
        <fullName evidence="2">Heterokaryon incompatibility protein-domain-containing protein</fullName>
    </submittedName>
</protein>
<gene>
    <name evidence="2" type="ORF">QBC37DRAFT_434700</name>
</gene>
<dbReference type="AlphaFoldDB" id="A0AAN6XU17"/>
<reference evidence="2" key="1">
    <citation type="journal article" date="2023" name="Mol. Phylogenet. Evol.">
        <title>Genome-scale phylogeny and comparative genomics of the fungal order Sordariales.</title>
        <authorList>
            <person name="Hensen N."/>
            <person name="Bonometti L."/>
            <person name="Westerberg I."/>
            <person name="Brannstrom I.O."/>
            <person name="Guillou S."/>
            <person name="Cros-Aarteil S."/>
            <person name="Calhoun S."/>
            <person name="Haridas S."/>
            <person name="Kuo A."/>
            <person name="Mondo S."/>
            <person name="Pangilinan J."/>
            <person name="Riley R."/>
            <person name="LaButti K."/>
            <person name="Andreopoulos B."/>
            <person name="Lipzen A."/>
            <person name="Chen C."/>
            <person name="Yan M."/>
            <person name="Daum C."/>
            <person name="Ng V."/>
            <person name="Clum A."/>
            <person name="Steindorff A."/>
            <person name="Ohm R.A."/>
            <person name="Martin F."/>
            <person name="Silar P."/>
            <person name="Natvig D.O."/>
            <person name="Lalanne C."/>
            <person name="Gautier V."/>
            <person name="Ament-Velasquez S.L."/>
            <person name="Kruys A."/>
            <person name="Hutchinson M.I."/>
            <person name="Powell A.J."/>
            <person name="Barry K."/>
            <person name="Miller A.N."/>
            <person name="Grigoriev I.V."/>
            <person name="Debuchy R."/>
            <person name="Gladieux P."/>
            <person name="Hiltunen Thoren M."/>
            <person name="Johannesson H."/>
        </authorList>
    </citation>
    <scope>NUCLEOTIDE SEQUENCE</scope>
    <source>
        <strain evidence="2">PSN293</strain>
    </source>
</reference>
<accession>A0AAN6XU17</accession>
<dbReference type="PANTHER" id="PTHR33112:SF12">
    <property type="entry name" value="HETEROKARYON INCOMPATIBILITY DOMAIN-CONTAINING PROTEIN"/>
    <property type="match status" value="1"/>
</dbReference>
<dbReference type="Proteomes" id="UP001301769">
    <property type="component" value="Unassembled WGS sequence"/>
</dbReference>
<keyword evidence="3" id="KW-1185">Reference proteome</keyword>
<comment type="caution">
    <text evidence="2">The sequence shown here is derived from an EMBL/GenBank/DDBJ whole genome shotgun (WGS) entry which is preliminary data.</text>
</comment>
<dbReference type="Pfam" id="PF06985">
    <property type="entry name" value="HET"/>
    <property type="match status" value="1"/>
</dbReference>
<name>A0AAN6XU17_9PEZI</name>
<evidence type="ECO:0000259" key="1">
    <source>
        <dbReference type="Pfam" id="PF06985"/>
    </source>
</evidence>
<dbReference type="EMBL" id="MU858378">
    <property type="protein sequence ID" value="KAK4206606.1"/>
    <property type="molecule type" value="Genomic_DNA"/>
</dbReference>
<sequence>MSVSRDNYLCDICSAIDFDNYTSESHFIYRRLGTWARIRQSSKSCRFCRLVVECVERRELPEVHDDLHLTNEKSWKLCTTTLHYDERGSRLRYYTNEWDLKDTAARKKGLPAFRLVIKWDACSDRNPGQIQYIAKHDDLDRRHFHGRLIRRDQVQWDLLRSWVSLCDRYHKFCNHGPSNSPFTLPEGFRLIDVQAMCVVEMPKGAVSDYVVLSYVWGQKHLEHQLPQLRSRNVHQSSSGYQWANLPRHLPQTIVDAIQVTRELRYRFLWVDALCIIQDDDADKGRQLGNMDAIYSLATLTIAAGFGKHAEKGLPGVSISRSTPQITEKIHGLTYAVCCTPFSELYGFNSDLEWNNRGWTFQEKLLSRRLLLFTGEQVYFKCSATVWSEEVHSEYGWLSRDLRRRDEPLLFAPLRQPRQINTFFKLFDILTMEHFRIRDKGTITKQLLYYANSVQEYTSRDLSKPEDTVVAIRGVLRVLGMADSDTPAGMPIAHLPTALLWIPEPGLSYSCRDIGKIQAPTWSWARWELDGCCVWTSQDLEHTRLYDHSQPLLLLRQGLPKRLISSVEDLRNRNAEHEKRVAALVAELKSRQMPRALKEAGSLLFLKAHVATFRVGQKLKIKHGMDMSKYEHVGGCWAYQLLNDASQCVGEVWTSKDMSNQTFPFIAISRGKGLYFARPESRFIPKRAGPTHFYLGDSKLPLLMPRMFFDVGLPLPRYIPLSKYLMLDLQKKRLKWTIPGPKVGGVTPVFGMVEEKRSKWEVVNLLMADFDGDVATRLGVGKVLADVWDGTPKASSYVFLA</sequence>